<evidence type="ECO:0000256" key="3">
    <source>
        <dbReference type="ARBA" id="ARBA00022729"/>
    </source>
</evidence>
<comment type="subcellular location">
    <subcellularLocation>
        <location evidence="1">Cell outer membrane</location>
    </subcellularLocation>
</comment>
<reference evidence="8 9" key="2">
    <citation type="submission" date="2008-08" db="EMBL/GenBank/DDBJ databases">
        <authorList>
            <person name="Fulton L."/>
            <person name="Clifton S."/>
            <person name="Fulton B."/>
            <person name="Xu J."/>
            <person name="Minx P."/>
            <person name="Pepin K.H."/>
            <person name="Johnson M."/>
            <person name="Thiruvilangam P."/>
            <person name="Bhonagiri V."/>
            <person name="Nash W.E."/>
            <person name="Mardis E.R."/>
            <person name="Wilson R.K."/>
        </authorList>
    </citation>
    <scope>NUCLEOTIDE SEQUENCE [LARGE SCALE GENOMIC DNA]</scope>
    <source>
        <strain evidence="9">DSM 17135 / JCM 12973 / M2</strain>
    </source>
</reference>
<organism evidence="8 9">
    <name type="scientific">Phocaeicola plebeius (strain DSM 17135 / JCM 12973 / CCUG 54634 / M2)</name>
    <name type="common">Bacteroides plebeius</name>
    <dbReference type="NCBI Taxonomy" id="484018"/>
    <lineage>
        <taxon>Bacteria</taxon>
        <taxon>Pseudomonadati</taxon>
        <taxon>Bacteroidota</taxon>
        <taxon>Bacteroidia</taxon>
        <taxon>Bacteroidales</taxon>
        <taxon>Bacteroidaceae</taxon>
        <taxon>Phocaeicola</taxon>
    </lineage>
</organism>
<proteinExistence type="inferred from homology"/>
<evidence type="ECO:0000259" key="6">
    <source>
        <dbReference type="Pfam" id="PF07980"/>
    </source>
</evidence>
<keyword evidence="3" id="KW-0732">Signal</keyword>
<accession>B5D4B2</accession>
<dbReference type="GO" id="GO:0009279">
    <property type="term" value="C:cell outer membrane"/>
    <property type="evidence" value="ECO:0007669"/>
    <property type="project" value="UniProtKB-SubCell"/>
</dbReference>
<evidence type="ECO:0000256" key="1">
    <source>
        <dbReference type="ARBA" id="ARBA00004442"/>
    </source>
</evidence>
<gene>
    <name evidence="8" type="ORF">BACPLE_03867</name>
</gene>
<dbReference type="Proteomes" id="UP000003452">
    <property type="component" value="Unassembled WGS sequence"/>
</dbReference>
<dbReference type="PROSITE" id="PS51257">
    <property type="entry name" value="PROKAR_LIPOPROTEIN"/>
    <property type="match status" value="1"/>
</dbReference>
<evidence type="ECO:0000313" key="9">
    <source>
        <dbReference type="Proteomes" id="UP000003452"/>
    </source>
</evidence>
<evidence type="ECO:0000313" key="8">
    <source>
        <dbReference type="EMBL" id="EDY93611.1"/>
    </source>
</evidence>
<feature type="domain" description="RagB/SusD" evidence="6">
    <location>
        <begin position="295"/>
        <end position="591"/>
    </location>
</feature>
<dbReference type="eggNOG" id="COG1435">
    <property type="taxonomic scope" value="Bacteria"/>
</dbReference>
<comment type="similarity">
    <text evidence="2">Belongs to the SusD family.</text>
</comment>
<dbReference type="InterPro" id="IPR011990">
    <property type="entry name" value="TPR-like_helical_dom_sf"/>
</dbReference>
<dbReference type="InterPro" id="IPR012944">
    <property type="entry name" value="SusD_RagB_dom"/>
</dbReference>
<evidence type="ECO:0000256" key="2">
    <source>
        <dbReference type="ARBA" id="ARBA00006275"/>
    </source>
</evidence>
<feature type="domain" description="SusD-like N-terminal" evidence="7">
    <location>
        <begin position="36"/>
        <end position="240"/>
    </location>
</feature>
<dbReference type="InterPro" id="IPR033985">
    <property type="entry name" value="SusD-like_N"/>
</dbReference>
<dbReference type="AlphaFoldDB" id="B5D4B2"/>
<evidence type="ECO:0000256" key="4">
    <source>
        <dbReference type="ARBA" id="ARBA00023136"/>
    </source>
</evidence>
<reference evidence="8 9" key="1">
    <citation type="submission" date="2008-08" db="EMBL/GenBank/DDBJ databases">
        <title>Draft genome sequence of Bacteroides plebeius (DSM 17135).</title>
        <authorList>
            <person name="Sudarsanam P."/>
            <person name="Ley R."/>
            <person name="Guruge J."/>
            <person name="Turnbaugh P.J."/>
            <person name="Mahowald M."/>
            <person name="Liep D."/>
            <person name="Gordon J."/>
        </authorList>
    </citation>
    <scope>NUCLEOTIDE SEQUENCE [LARGE SCALE GENOMIC DNA]</scope>
    <source>
        <strain evidence="9">DSM 17135 / JCM 12973 / M2</strain>
    </source>
</reference>
<sequence length="592" mass="68570">MVYKLVFNFKIMDMMKKYIFLAACALGLSLTSCEDFLDYTPTAVVDEEQAFSEPEKMVNSAYAMLGDCWYTYPFNLFPYGDVSSDDCLKGGSGTTDTGYHAFDIWTTLTATTPGEMDELWYRLYAAVSRCNRALISLERNGDSLGEDVKEQRVAEVRFLRGHFYFKLLTVFRQVPWIDEQVVEDNSYEQVSNTALTYEQLFQKVIDDFKAAYDVLPVKEPGEDGRANKIAAAAYLAKCYLTLAWGDGYEATTGEGHINSEYMQKVITYTDDVVASDYGYLEDYGDIFLPAYKNSKESIFAVQCSDYEDDNTTYGRANWSNMLNGCWQMWSCGWDFHKPSQNLVNAFKTRNGLPMFDDYNNEIDYPINGRPDNQKWDPRLFHTVGMPTFPYKYEAEYTMTTANSRTPNTYGYYTSLKEVPQRSEGETYNGSWQAFAMNDYVFRYTDVMLMRAEALIELNRLDEAEKIVNDIRGRAALSVNKHIGYAKDQCEIAQYPDNYFTSKEVARKCLRWERRLEMAMENGRFFDLRRWGIASETLNAYFLTEQNDVYEGQTYGQYYKDAHFTAGKNEFFPIPYNQMYYIPGLYTQNKGYE</sequence>
<name>B5D4B2_PHOPM</name>
<dbReference type="SUPFAM" id="SSF48452">
    <property type="entry name" value="TPR-like"/>
    <property type="match status" value="1"/>
</dbReference>
<dbReference type="EMBL" id="ABQC02000025">
    <property type="protein sequence ID" value="EDY93611.1"/>
    <property type="molecule type" value="Genomic_DNA"/>
</dbReference>
<keyword evidence="5" id="KW-0998">Cell outer membrane</keyword>
<dbReference type="Pfam" id="PF07980">
    <property type="entry name" value="SusD_RagB"/>
    <property type="match status" value="1"/>
</dbReference>
<comment type="caution">
    <text evidence="8">The sequence shown here is derived from an EMBL/GenBank/DDBJ whole genome shotgun (WGS) entry which is preliminary data.</text>
</comment>
<dbReference type="HOGENOM" id="CLU_015553_1_0_10"/>
<protein>
    <submittedName>
        <fullName evidence="8">SusD family protein</fullName>
    </submittedName>
</protein>
<evidence type="ECO:0000259" key="7">
    <source>
        <dbReference type="Pfam" id="PF14322"/>
    </source>
</evidence>
<dbReference type="Pfam" id="PF14322">
    <property type="entry name" value="SusD-like_3"/>
    <property type="match status" value="1"/>
</dbReference>
<evidence type="ECO:0000256" key="5">
    <source>
        <dbReference type="ARBA" id="ARBA00023237"/>
    </source>
</evidence>
<dbReference type="Gene3D" id="1.25.40.390">
    <property type="match status" value="1"/>
</dbReference>
<keyword evidence="4" id="KW-0472">Membrane</keyword>